<evidence type="ECO:0000256" key="1">
    <source>
        <dbReference type="SAM" id="SignalP"/>
    </source>
</evidence>
<organism evidence="2 3">
    <name type="scientific">Phaeodactylibacter xiamenensis</name>
    <dbReference type="NCBI Taxonomy" id="1524460"/>
    <lineage>
        <taxon>Bacteria</taxon>
        <taxon>Pseudomonadati</taxon>
        <taxon>Bacteroidota</taxon>
        <taxon>Saprospiria</taxon>
        <taxon>Saprospirales</taxon>
        <taxon>Haliscomenobacteraceae</taxon>
        <taxon>Phaeodactylibacter</taxon>
    </lineage>
</organism>
<evidence type="ECO:0000313" key="2">
    <source>
        <dbReference type="EMBL" id="KGE87945.1"/>
    </source>
</evidence>
<evidence type="ECO:0000313" key="3">
    <source>
        <dbReference type="Proteomes" id="UP000029736"/>
    </source>
</evidence>
<comment type="caution">
    <text evidence="2">The sequence shown here is derived from an EMBL/GenBank/DDBJ whole genome shotgun (WGS) entry which is preliminary data.</text>
</comment>
<dbReference type="RefSeq" id="WP_044220621.1">
    <property type="nucleotide sequence ID" value="NZ_JBKAGJ010000012.1"/>
</dbReference>
<dbReference type="EMBL" id="JPOS01000029">
    <property type="protein sequence ID" value="KGE87945.1"/>
    <property type="molecule type" value="Genomic_DNA"/>
</dbReference>
<accession>A0A098S777</accession>
<protein>
    <submittedName>
        <fullName evidence="2">Uncharacterized protein</fullName>
    </submittedName>
</protein>
<gene>
    <name evidence="2" type="ORF">IX84_12550</name>
</gene>
<feature type="signal peptide" evidence="1">
    <location>
        <begin position="1"/>
        <end position="17"/>
    </location>
</feature>
<keyword evidence="3" id="KW-1185">Reference proteome</keyword>
<dbReference type="Proteomes" id="UP000029736">
    <property type="component" value="Unassembled WGS sequence"/>
</dbReference>
<sequence>MRLILFLFLCYCLPLSAQVPGLVTDPSGHTQYRCPAGWTAQVQQQQQLFLWTAEARPGDPESPGLLVAAMPATSVAPTPALLQDFLQQLVGTVEVLRTEQAGADQLQWFRASIEGQQAKVAGYYTYDPSSGYVFCSYFSALPTDFGRLGGMQLLCASLSRDCAAYAEKTGDSLAQDSPTAALTGNWMQVVSYQTGEVYEEPVSGKISYGSYGYGHLLELRQNGSYQLTYSYDNFTQGCENKAAFTEEGRFEQEGEWLELQPTAYEGAFVVCGQRTDEQKQRPPTRRFQLQLSPDGQNLRLHGQPFEYTISLEYDAANQPYFEETFQKQ</sequence>
<keyword evidence="1" id="KW-0732">Signal</keyword>
<name>A0A098S777_9BACT</name>
<proteinExistence type="predicted"/>
<feature type="chain" id="PRO_5001939907" evidence="1">
    <location>
        <begin position="18"/>
        <end position="328"/>
    </location>
</feature>
<dbReference type="AlphaFoldDB" id="A0A098S777"/>
<reference evidence="2 3" key="1">
    <citation type="journal article" date="2014" name="Int. J. Syst. Evol. Microbiol.">
        <title>Phaeodactylibacter xiamenensis gen. nov., sp. nov., a member of the family Saprospiraceae isolated from the marine alga Phaeodactylum tricornutum.</title>
        <authorList>
            <person name="Chen Z.Jr."/>
            <person name="Lei X."/>
            <person name="Lai Q."/>
            <person name="Li Y."/>
            <person name="Zhang B."/>
            <person name="Zhang J."/>
            <person name="Zhang H."/>
            <person name="Yang L."/>
            <person name="Zheng W."/>
            <person name="Tian Y."/>
            <person name="Yu Z."/>
            <person name="Xu H.Jr."/>
            <person name="Zheng T."/>
        </authorList>
    </citation>
    <scope>NUCLEOTIDE SEQUENCE [LARGE SCALE GENOMIC DNA]</scope>
    <source>
        <strain evidence="2 3">KD52</strain>
    </source>
</reference>